<reference evidence="1" key="1">
    <citation type="journal article" date="2020" name="Nature">
        <title>Giant virus diversity and host interactions through global metagenomics.</title>
        <authorList>
            <person name="Schulz F."/>
            <person name="Roux S."/>
            <person name="Paez-Espino D."/>
            <person name="Jungbluth S."/>
            <person name="Walsh D.A."/>
            <person name="Denef V.J."/>
            <person name="McMahon K.D."/>
            <person name="Konstantinidis K.T."/>
            <person name="Eloe-Fadrosh E.A."/>
            <person name="Kyrpides N.C."/>
            <person name="Woyke T."/>
        </authorList>
    </citation>
    <scope>NUCLEOTIDE SEQUENCE</scope>
    <source>
        <strain evidence="1">GVMAG-M-3300025676-16</strain>
    </source>
</reference>
<name>A0A6C0J230_9ZZZZ</name>
<sequence length="91" mass="10242">MNNSIKSKKFYSTGFIPLSNDQTRQSQGLRSQLISNSCVNELVDSSLGLVATKPNEESLNNIMYPSKAVKLTYDLPKIPKNSTCLRYLREI</sequence>
<dbReference type="EMBL" id="MN740295">
    <property type="protein sequence ID" value="QHT98725.1"/>
    <property type="molecule type" value="Genomic_DNA"/>
</dbReference>
<proteinExistence type="predicted"/>
<organism evidence="1">
    <name type="scientific">viral metagenome</name>
    <dbReference type="NCBI Taxonomy" id="1070528"/>
    <lineage>
        <taxon>unclassified sequences</taxon>
        <taxon>metagenomes</taxon>
        <taxon>organismal metagenomes</taxon>
    </lineage>
</organism>
<evidence type="ECO:0000313" key="1">
    <source>
        <dbReference type="EMBL" id="QHT98725.1"/>
    </source>
</evidence>
<protein>
    <submittedName>
        <fullName evidence="1">Uncharacterized protein</fullName>
    </submittedName>
</protein>
<dbReference type="AlphaFoldDB" id="A0A6C0J230"/>
<accession>A0A6C0J230</accession>